<evidence type="ECO:0000259" key="2">
    <source>
        <dbReference type="PROSITE" id="PS51192"/>
    </source>
</evidence>
<dbReference type="SUPFAM" id="SSF52540">
    <property type="entry name" value="P-loop containing nucleoside triphosphate hydrolases"/>
    <property type="match status" value="2"/>
</dbReference>
<dbReference type="SUPFAM" id="SSF53335">
    <property type="entry name" value="S-adenosyl-L-methionine-dependent methyltransferases"/>
    <property type="match status" value="1"/>
</dbReference>
<dbReference type="InterPro" id="IPR041635">
    <property type="entry name" value="Type_ISP_LLaBIII_C"/>
</dbReference>
<keyword evidence="3" id="KW-0347">Helicase</keyword>
<dbReference type="Pfam" id="PF13156">
    <property type="entry name" value="Mrr_cat_2"/>
    <property type="match status" value="1"/>
</dbReference>
<dbReference type="PANTHER" id="PTHR47396">
    <property type="entry name" value="TYPE I RESTRICTION ENZYME ECOKI R PROTEIN"/>
    <property type="match status" value="1"/>
</dbReference>
<dbReference type="PROSITE" id="PS51192">
    <property type="entry name" value="HELICASE_ATP_BIND_1"/>
    <property type="match status" value="1"/>
</dbReference>
<dbReference type="CDD" id="cd18785">
    <property type="entry name" value="SF2_C"/>
    <property type="match status" value="1"/>
</dbReference>
<dbReference type="Pfam" id="PF02384">
    <property type="entry name" value="N6_Mtase"/>
    <property type="match status" value="1"/>
</dbReference>
<dbReference type="Pfam" id="PF04851">
    <property type="entry name" value="ResIII"/>
    <property type="match status" value="1"/>
</dbReference>
<reference evidence="3" key="2">
    <citation type="submission" date="2020-09" db="EMBL/GenBank/DDBJ databases">
        <authorList>
            <person name="Sun Q."/>
            <person name="Zhou Y."/>
        </authorList>
    </citation>
    <scope>NUCLEOTIDE SEQUENCE</scope>
    <source>
        <strain evidence="3">CGMCC 4.5737</strain>
    </source>
</reference>
<reference evidence="3" key="1">
    <citation type="journal article" date="2014" name="Int. J. Syst. Evol. Microbiol.">
        <title>Complete genome sequence of Corynebacterium casei LMG S-19264T (=DSM 44701T), isolated from a smear-ripened cheese.</title>
        <authorList>
            <consortium name="US DOE Joint Genome Institute (JGI-PGF)"/>
            <person name="Walter F."/>
            <person name="Albersmeier A."/>
            <person name="Kalinowski J."/>
            <person name="Ruckert C."/>
        </authorList>
    </citation>
    <scope>NUCLEOTIDE SEQUENCE</scope>
    <source>
        <strain evidence="3">CGMCC 4.5737</strain>
    </source>
</reference>
<dbReference type="GO" id="GO:0032259">
    <property type="term" value="P:methylation"/>
    <property type="evidence" value="ECO:0007669"/>
    <property type="project" value="InterPro"/>
</dbReference>
<dbReference type="GO" id="GO:0005524">
    <property type="term" value="F:ATP binding"/>
    <property type="evidence" value="ECO:0007669"/>
    <property type="project" value="InterPro"/>
</dbReference>
<dbReference type="PROSITE" id="PS00092">
    <property type="entry name" value="N6_MTASE"/>
    <property type="match status" value="1"/>
</dbReference>
<dbReference type="GO" id="GO:0005829">
    <property type="term" value="C:cytosol"/>
    <property type="evidence" value="ECO:0007669"/>
    <property type="project" value="TreeGrafter"/>
</dbReference>
<dbReference type="GO" id="GO:0004386">
    <property type="term" value="F:helicase activity"/>
    <property type="evidence" value="ECO:0007669"/>
    <property type="project" value="UniProtKB-KW"/>
</dbReference>
<comment type="caution">
    <text evidence="3">The sequence shown here is derived from an EMBL/GenBank/DDBJ whole genome shotgun (WGS) entry which is preliminary data.</text>
</comment>
<feature type="domain" description="Helicase ATP-binding" evidence="2">
    <location>
        <begin position="204"/>
        <end position="406"/>
    </location>
</feature>
<organism evidence="3 4">
    <name type="scientific">Longimycelium tulufanense</name>
    <dbReference type="NCBI Taxonomy" id="907463"/>
    <lineage>
        <taxon>Bacteria</taxon>
        <taxon>Bacillati</taxon>
        <taxon>Actinomycetota</taxon>
        <taxon>Actinomycetes</taxon>
        <taxon>Pseudonocardiales</taxon>
        <taxon>Pseudonocardiaceae</taxon>
        <taxon>Longimycelium</taxon>
    </lineage>
</organism>
<evidence type="ECO:0000256" key="1">
    <source>
        <dbReference type="ARBA" id="ARBA00022747"/>
    </source>
</evidence>
<accession>A0A8J3CKL9</accession>
<dbReference type="Pfam" id="PF22240">
    <property type="entry name" value="ISP_coupler"/>
    <property type="match status" value="1"/>
</dbReference>
<keyword evidence="3" id="KW-0067">ATP-binding</keyword>
<dbReference type="GO" id="GO:0003677">
    <property type="term" value="F:DNA binding"/>
    <property type="evidence" value="ECO:0007669"/>
    <property type="project" value="InterPro"/>
</dbReference>
<dbReference type="PRINTS" id="PR00507">
    <property type="entry name" value="N12N6MTFRASE"/>
</dbReference>
<dbReference type="InterPro" id="IPR011335">
    <property type="entry name" value="Restrct_endonuc-II-like"/>
</dbReference>
<dbReference type="GO" id="GO:0008170">
    <property type="term" value="F:N-methyltransferase activity"/>
    <property type="evidence" value="ECO:0007669"/>
    <property type="project" value="InterPro"/>
</dbReference>
<dbReference type="EMBL" id="BMMK01000059">
    <property type="protein sequence ID" value="GGM83009.1"/>
    <property type="molecule type" value="Genomic_DNA"/>
</dbReference>
<dbReference type="GO" id="GO:0009307">
    <property type="term" value="P:DNA restriction-modification system"/>
    <property type="evidence" value="ECO:0007669"/>
    <property type="project" value="UniProtKB-KW"/>
</dbReference>
<gene>
    <name evidence="3" type="ORF">GCM10012275_61980</name>
</gene>
<protein>
    <submittedName>
        <fullName evidence="3">Helicase</fullName>
    </submittedName>
</protein>
<name>A0A8J3CKL9_9PSEU</name>
<dbReference type="InterPro" id="IPR053980">
    <property type="entry name" value="ISP_coupler"/>
</dbReference>
<dbReference type="InterPro" id="IPR011856">
    <property type="entry name" value="tRNA_endonuc-like_dom_sf"/>
</dbReference>
<keyword evidence="1" id="KW-0680">Restriction system</keyword>
<dbReference type="InterPro" id="IPR039442">
    <property type="entry name" value="Mrr-like_dom"/>
</dbReference>
<dbReference type="Pfam" id="PF00271">
    <property type="entry name" value="Helicase_C"/>
    <property type="match status" value="1"/>
</dbReference>
<dbReference type="InterPro" id="IPR029063">
    <property type="entry name" value="SAM-dependent_MTases_sf"/>
</dbReference>
<sequence length="1623" mass="180031">MVFPHPLRGRSDAGRRAGGDRQLATTVHDILEAFRALPVSNRERGEKFERLMVQYLKLDPLYAEKFSEVWMWADWPGRAGKPDTGIDIVAEERETGGYCAIQCKFYEPDHYVQKSDIDSFFTASGKAPFTSRIIISTTDKWSQHAEDALDDQRIPVSRVGLADIGQSPIRWDLAWPRPGIDIELRLEHKKALRPHQQEAVDAVFDGFASHDRGKLIMACGTGKTFTSLKVAERLAAERNGQPTNVLFLVPSISLLSQTLREWTAQTQTPMRTFAVCSDTKVGKRSESEDISVHDLAFPATTDTTKLVQQVARTDGSTPLTVIFSTYQSITTVSAAQQAGFPDFDLVICDEAHRTTGVTLAGQDESQFVKVHDNTVIKTAKRLYMTATPRLFDDNTKTSAQQNSAVLCSMDDESLYGPEFHRLGFGKAVAEGLLTDYKVLILTVDEKYIAASLQSQVADENNEISLDDAVKIVGCWNGLAKRSGRTPDGGGFPPGSPPMRRAVAFARSIKESKKLTKSFAEVIGSYDAADETTLRCEVRHVDGSYNALQRNVELDWLKADAEANTCRILSNARCLSEGVDVPDLDAVLFLNPRNSVVDVVQSVGRVMRKAEGKDYGYIILPVGIPTDVAPDKALSDNKRYKVVWQVLQALRAHDDRFNATVNKIELNKRKPDNIMIGTVGFDGDGGDGSTNDAGSAAGVHQATLDLPVEVWRDAIYAKIVTKVGERAYWENWAKDVAAIADRHVARITALVDDPTSGKQVAFEKFLDELRANINPGVTKADAIDMLAQHLITKPVFDALFAGYDFSTKNPVSQTMQRMLDILGDQALGKEAETLESFYASVRVRAEGIDNHEGRQKVITELYEKFFKTALPKAADAFGIVYTPIPVVDFILRATDQALQRHFDTSLSAPGVQIIDPFTGTGTFIVRLLQSGLIKPEDLLRKYTSELHANEIVLLAYYIAAVNIEAAFHQLHQGDYTPFEGIVLTDTFQLVEDAQSLDATMFPENNKRVKRQKAQDIRVVIGNPPYSAGQTSQNDANQNQSYPTLDARIADTYVAKSNATSSRTSYDSYIRAIRWASDRITQDGIVCFVSNGGYIDSNSADGFRRDLADEFSAIYCFNLRGNQRTAGELSKKEGGKIFGSGSRSTVAILLLVKSTRHSPSCKIHYRDIGDYLSREQKLAIIDRSSLDTIDWQIVEPNAEGDWVSQRNAAFASFAPIDAKAADAQANEIPVFKLSSLGLGTNRDAWVYNYSSAALSQNIKRMIEFYNSQVADFADYCQAQKISDPAKHVSKFVNNDATKISWSSSLLPKVARGLRLQFEPDHLVVASYRPFNKQALYFDTHLNHRVGQMPKVFPSPSHDNFGIYYVGVGSAVPFSVLATDSIPDLHTTGAGSGGRYFPRYIYEKVDVEVDLFTTNADYEYTRTDNISDEILSDYRMTYGSGISKDDIFYYVYGLLHSSTYRTEFAADLKKALPRIPKVKDFRGFADAGRELVALHVGYEAVAPYPLEETLTAASGLAERTLYRVQQMVFGKGKGATKDRSRIVCNSHVTLSGIPEEAYRYTLGTKSAIEWIMERYQVKTDKASGIVNDPNDWSDDPRYIIDLLKRVITVSVESVKIIDALPALDEL</sequence>
<dbReference type="SUPFAM" id="SSF52980">
    <property type="entry name" value="Restriction endonuclease-like"/>
    <property type="match status" value="1"/>
</dbReference>
<evidence type="ECO:0000313" key="4">
    <source>
        <dbReference type="Proteomes" id="UP000637578"/>
    </source>
</evidence>
<evidence type="ECO:0000313" key="3">
    <source>
        <dbReference type="EMBL" id="GGM83009.1"/>
    </source>
</evidence>
<dbReference type="Gene3D" id="3.40.1350.10">
    <property type="match status" value="1"/>
</dbReference>
<dbReference type="Gene3D" id="3.40.50.300">
    <property type="entry name" value="P-loop containing nucleotide triphosphate hydrolases"/>
    <property type="match status" value="2"/>
</dbReference>
<dbReference type="InterPro" id="IPR002052">
    <property type="entry name" value="DNA_methylase_N6_adenine_CS"/>
</dbReference>
<keyword evidence="3" id="KW-0378">Hydrolase</keyword>
<dbReference type="SMART" id="SM00487">
    <property type="entry name" value="DEXDc"/>
    <property type="match status" value="1"/>
</dbReference>
<dbReference type="SMART" id="SM00490">
    <property type="entry name" value="HELICc"/>
    <property type="match status" value="1"/>
</dbReference>
<dbReference type="CDD" id="cd22333">
    <property type="entry name" value="LlaBIII_nuclease-like"/>
    <property type="match status" value="1"/>
</dbReference>
<proteinExistence type="predicted"/>
<dbReference type="Pfam" id="PF18135">
    <property type="entry name" value="Type_ISP_C"/>
    <property type="match status" value="1"/>
</dbReference>
<dbReference type="InterPro" id="IPR003356">
    <property type="entry name" value="DNA_methylase_A-5"/>
</dbReference>
<dbReference type="Proteomes" id="UP000637578">
    <property type="component" value="Unassembled WGS sequence"/>
</dbReference>
<dbReference type="InterPro" id="IPR001650">
    <property type="entry name" value="Helicase_C-like"/>
</dbReference>
<dbReference type="InterPro" id="IPR014001">
    <property type="entry name" value="Helicase_ATP-bd"/>
</dbReference>
<dbReference type="PANTHER" id="PTHR47396:SF1">
    <property type="entry name" value="ATP-DEPENDENT HELICASE IRC3-RELATED"/>
    <property type="match status" value="1"/>
</dbReference>
<dbReference type="InterPro" id="IPR006935">
    <property type="entry name" value="Helicase/UvrB_N"/>
</dbReference>
<dbReference type="Gene3D" id="3.40.50.150">
    <property type="entry name" value="Vaccinia Virus protein VP39"/>
    <property type="match status" value="1"/>
</dbReference>
<dbReference type="InterPro" id="IPR050742">
    <property type="entry name" value="Helicase_Restrict-Modif_Enz"/>
</dbReference>
<dbReference type="GO" id="GO:0016787">
    <property type="term" value="F:hydrolase activity"/>
    <property type="evidence" value="ECO:0007669"/>
    <property type="project" value="InterPro"/>
</dbReference>
<dbReference type="InterPro" id="IPR027417">
    <property type="entry name" value="P-loop_NTPase"/>
</dbReference>
<keyword evidence="4" id="KW-1185">Reference proteome</keyword>
<keyword evidence="3" id="KW-0547">Nucleotide-binding</keyword>